<comment type="function">
    <text evidence="6">Ligates lysine onto the cytidine present at position 34 of the AUA codon-specific tRNA(Ile) that contains the anticodon CAU, in an ATP-dependent manner. Cytidine is converted to lysidine, thus changing the amino acid specificity of the tRNA from methionine to isoleucine.</text>
</comment>
<evidence type="ECO:0000313" key="8">
    <source>
        <dbReference type="EMBL" id="MBI6628610.1"/>
    </source>
</evidence>
<protein>
    <recommendedName>
        <fullName evidence="6">tRNA(Ile)-lysidine synthase</fullName>
        <ecNumber evidence="6">6.3.4.19</ecNumber>
    </recommendedName>
    <alternativeName>
        <fullName evidence="6">tRNA(Ile)-2-lysyl-cytidine synthase</fullName>
    </alternativeName>
    <alternativeName>
        <fullName evidence="6">tRNA(Ile)-lysidine synthetase</fullName>
    </alternativeName>
</protein>
<gene>
    <name evidence="6 8" type="primary">tilS</name>
    <name evidence="8" type="ORF">JAO82_01835</name>
</gene>
<dbReference type="InterPro" id="IPR011063">
    <property type="entry name" value="TilS/TtcA_N"/>
</dbReference>
<evidence type="ECO:0000256" key="2">
    <source>
        <dbReference type="ARBA" id="ARBA00022694"/>
    </source>
</evidence>
<keyword evidence="9" id="KW-1185">Reference proteome</keyword>
<comment type="catalytic activity">
    <reaction evidence="5 6">
        <text>cytidine(34) in tRNA(Ile2) + L-lysine + ATP = lysidine(34) in tRNA(Ile2) + AMP + diphosphate + H(+)</text>
        <dbReference type="Rhea" id="RHEA:43744"/>
        <dbReference type="Rhea" id="RHEA-COMP:10625"/>
        <dbReference type="Rhea" id="RHEA-COMP:10670"/>
        <dbReference type="ChEBI" id="CHEBI:15378"/>
        <dbReference type="ChEBI" id="CHEBI:30616"/>
        <dbReference type="ChEBI" id="CHEBI:32551"/>
        <dbReference type="ChEBI" id="CHEBI:33019"/>
        <dbReference type="ChEBI" id="CHEBI:82748"/>
        <dbReference type="ChEBI" id="CHEBI:83665"/>
        <dbReference type="ChEBI" id="CHEBI:456215"/>
        <dbReference type="EC" id="6.3.4.19"/>
    </reaction>
</comment>
<dbReference type="HAMAP" id="MF_01161">
    <property type="entry name" value="tRNA_Ile_lys_synt"/>
    <property type="match status" value="1"/>
</dbReference>
<evidence type="ECO:0000256" key="1">
    <source>
        <dbReference type="ARBA" id="ARBA00022598"/>
    </source>
</evidence>
<dbReference type="EC" id="6.3.4.19" evidence="6"/>
<dbReference type="InterPro" id="IPR014729">
    <property type="entry name" value="Rossmann-like_a/b/a_fold"/>
</dbReference>
<comment type="domain">
    <text evidence="6">The N-terminal region contains the highly conserved SGGXDS motif, predicted to be a P-loop motif involved in ATP binding.</text>
</comment>
<evidence type="ECO:0000256" key="5">
    <source>
        <dbReference type="ARBA" id="ARBA00048539"/>
    </source>
</evidence>
<dbReference type="SUPFAM" id="SSF52402">
    <property type="entry name" value="Adenine nucleotide alpha hydrolases-like"/>
    <property type="match status" value="1"/>
</dbReference>
<keyword evidence="4 6" id="KW-0067">ATP-binding</keyword>
<keyword evidence="6" id="KW-0963">Cytoplasm</keyword>
<comment type="caution">
    <text evidence="8">The sequence shown here is derived from an EMBL/GenBank/DDBJ whole genome shotgun (WGS) entry which is preliminary data.</text>
</comment>
<keyword evidence="2 6" id="KW-0819">tRNA processing</keyword>
<dbReference type="CDD" id="cd01992">
    <property type="entry name" value="TilS_N"/>
    <property type="match status" value="1"/>
</dbReference>
<dbReference type="GO" id="GO:0006400">
    <property type="term" value="P:tRNA modification"/>
    <property type="evidence" value="ECO:0007669"/>
    <property type="project" value="UniProtKB-UniRule"/>
</dbReference>
<dbReference type="GO" id="GO:0005524">
    <property type="term" value="F:ATP binding"/>
    <property type="evidence" value="ECO:0007669"/>
    <property type="project" value="UniProtKB-UniRule"/>
</dbReference>
<keyword evidence="3 6" id="KW-0547">Nucleotide-binding</keyword>
<reference evidence="8" key="1">
    <citation type="submission" date="2020-12" db="EMBL/GenBank/DDBJ databases">
        <title>Pontibaca salina gen. nov., sp. nov., isolated from marine sediment.</title>
        <authorList>
            <person name="Bo J."/>
            <person name="Wang S."/>
            <person name="Song X."/>
            <person name="Du Z."/>
        </authorList>
    </citation>
    <scope>NUCLEOTIDE SEQUENCE</scope>
    <source>
        <strain evidence="8">S1109L</strain>
    </source>
</reference>
<dbReference type="GO" id="GO:0032267">
    <property type="term" value="F:tRNA(Ile)-lysidine synthase activity"/>
    <property type="evidence" value="ECO:0007669"/>
    <property type="project" value="UniProtKB-EC"/>
</dbReference>
<evidence type="ECO:0000256" key="4">
    <source>
        <dbReference type="ARBA" id="ARBA00022840"/>
    </source>
</evidence>
<dbReference type="EMBL" id="JAEIJD010000001">
    <property type="protein sequence ID" value="MBI6628610.1"/>
    <property type="molecule type" value="Genomic_DNA"/>
</dbReference>
<dbReference type="InterPro" id="IPR012094">
    <property type="entry name" value="tRNA_Ile_lys_synt"/>
</dbReference>
<evidence type="ECO:0000259" key="7">
    <source>
        <dbReference type="Pfam" id="PF01171"/>
    </source>
</evidence>
<name>A0A934HQ88_9RHOB</name>
<dbReference type="Pfam" id="PF01171">
    <property type="entry name" value="ATP_bind_3"/>
    <property type="match status" value="1"/>
</dbReference>
<dbReference type="PANTHER" id="PTHR43033:SF1">
    <property type="entry name" value="TRNA(ILE)-LYSIDINE SYNTHASE-RELATED"/>
    <property type="match status" value="1"/>
</dbReference>
<dbReference type="GO" id="GO:0005737">
    <property type="term" value="C:cytoplasm"/>
    <property type="evidence" value="ECO:0007669"/>
    <property type="project" value="UniProtKB-SubCell"/>
</dbReference>
<dbReference type="PANTHER" id="PTHR43033">
    <property type="entry name" value="TRNA(ILE)-LYSIDINE SYNTHASE-RELATED"/>
    <property type="match status" value="1"/>
</dbReference>
<accession>A0A934HQ88</accession>
<sequence length="415" mass="45150">MLLSSADRTLIGALRAVFGANPPARIGVAVSGGGDSVALLHLLTRCFDDREVTLFAATVNHGLRPEAAQEAEDVARLAQQLGISHQILHWHGWGGRGNMQDRARRARYELLADWAKNNEISMVATGHTIDDQAETVLMRLARASGVDGLSAMAERTPLSGITLIRPMLKQSRADLRDYLRRQGLCWAEDPGNEDLAYDRIRVRKALGVLHSLGLTAPKLAQVAANMQSARDALKQQTYSAALQIAAIDGGDVVFALPEFRSLPDEVARRLLGQAIRWVGGGDYLPRRVPLQAAVADLSGTLGGCRILQQKDAIRIAREYEAVKSFQAAPDQAWDGLWRLAGPFTPEHEIRALGAAGLAQCRNWRVSGRPRASLIATPAIWRGDDLIAAPLAEETGIWRAERVGGRKDFLASLLSH</sequence>
<comment type="similarity">
    <text evidence="6">Belongs to the tRNA(Ile)-lysidine synthase family.</text>
</comment>
<organism evidence="8 9">
    <name type="scientific">Pontibaca salina</name>
    <dbReference type="NCBI Taxonomy" id="2795731"/>
    <lineage>
        <taxon>Bacteria</taxon>
        <taxon>Pseudomonadati</taxon>
        <taxon>Pseudomonadota</taxon>
        <taxon>Alphaproteobacteria</taxon>
        <taxon>Rhodobacterales</taxon>
        <taxon>Roseobacteraceae</taxon>
        <taxon>Pontibaca</taxon>
    </lineage>
</organism>
<feature type="binding site" evidence="6">
    <location>
        <begin position="31"/>
        <end position="36"/>
    </location>
    <ligand>
        <name>ATP</name>
        <dbReference type="ChEBI" id="CHEBI:30616"/>
    </ligand>
</feature>
<dbReference type="NCBIfam" id="TIGR02432">
    <property type="entry name" value="lysidine_TilS_N"/>
    <property type="match status" value="1"/>
</dbReference>
<evidence type="ECO:0000256" key="3">
    <source>
        <dbReference type="ARBA" id="ARBA00022741"/>
    </source>
</evidence>
<dbReference type="Proteomes" id="UP000613255">
    <property type="component" value="Unassembled WGS sequence"/>
</dbReference>
<feature type="domain" description="tRNA(Ile)-lysidine/2-thiocytidine synthase N-terminal" evidence="7">
    <location>
        <begin position="26"/>
        <end position="204"/>
    </location>
</feature>
<evidence type="ECO:0000313" key="9">
    <source>
        <dbReference type="Proteomes" id="UP000613255"/>
    </source>
</evidence>
<comment type="subcellular location">
    <subcellularLocation>
        <location evidence="6">Cytoplasm</location>
    </subcellularLocation>
</comment>
<dbReference type="AlphaFoldDB" id="A0A934HQ88"/>
<proteinExistence type="inferred from homology"/>
<dbReference type="InterPro" id="IPR012795">
    <property type="entry name" value="tRNA_Ile_lys_synt_N"/>
</dbReference>
<evidence type="ECO:0000256" key="6">
    <source>
        <dbReference type="HAMAP-Rule" id="MF_01161"/>
    </source>
</evidence>
<dbReference type="Gene3D" id="3.40.50.620">
    <property type="entry name" value="HUPs"/>
    <property type="match status" value="1"/>
</dbReference>
<keyword evidence="1 6" id="KW-0436">Ligase</keyword>